<evidence type="ECO:0000313" key="2">
    <source>
        <dbReference type="Proteomes" id="UP000614047"/>
    </source>
</evidence>
<gene>
    <name evidence="1" type="ORF">IW256_006745</name>
</gene>
<proteinExistence type="predicted"/>
<dbReference type="EMBL" id="JADOUA010000001">
    <property type="protein sequence ID" value="MBG6092632.1"/>
    <property type="molecule type" value="Genomic_DNA"/>
</dbReference>
<reference evidence="1" key="1">
    <citation type="submission" date="2020-11" db="EMBL/GenBank/DDBJ databases">
        <title>Sequencing the genomes of 1000 actinobacteria strains.</title>
        <authorList>
            <person name="Klenk H.-P."/>
        </authorList>
    </citation>
    <scope>NUCLEOTIDE SEQUENCE</scope>
    <source>
        <strain evidence="1">DSM 43175</strain>
    </source>
</reference>
<dbReference type="RefSeq" id="WP_231404043.1">
    <property type="nucleotide sequence ID" value="NZ_BAABES010000009.1"/>
</dbReference>
<keyword evidence="2" id="KW-1185">Reference proteome</keyword>
<dbReference type="Pfam" id="PF13646">
    <property type="entry name" value="HEAT_2"/>
    <property type="match status" value="1"/>
</dbReference>
<evidence type="ECO:0000313" key="1">
    <source>
        <dbReference type="EMBL" id="MBG6092632.1"/>
    </source>
</evidence>
<dbReference type="InterPro" id="IPR011989">
    <property type="entry name" value="ARM-like"/>
</dbReference>
<dbReference type="Proteomes" id="UP000614047">
    <property type="component" value="Unassembled WGS sequence"/>
</dbReference>
<dbReference type="SUPFAM" id="SSF48371">
    <property type="entry name" value="ARM repeat"/>
    <property type="match status" value="1"/>
</dbReference>
<name>A0A931DN47_9ACTN</name>
<sequence length="420" mass="45587">MNDREGDPLAGLDDVDWARLEHAYGPAEDVPDLLRALASESASEREKALNELYGNIFHQGSRYEATAHAVPFLAALADDPRVQDRADIVRLLCSIAIGYDEPYLPSGVDIAEWRADVERMRTADPDEELRRIEQWVAEATDEGERRVREMRLAVYDPDQSLRHADAELGAYDAVRATVPTLRDLLGAPDPETQAAAAYTLGWFPEEAAGTLPALRSLLKPEVVPGVAANVILSAGLLDGHDLVPQLRAFLTGENALLRSAAAIALARLEVTDQEVLDVLEAAAAQPPEPSTPNIHHLYGAVRGYATITLAAVEEQAHPRLLGAMLKGLALSSGPAAFPTAEAVLQHVFGKPGTSPLPPYEDLTEPQQRAVRTLAEMGDDTWCWGNFMLILSAWKLPSKQAECRAYVGLDQDGREHVPGSP</sequence>
<dbReference type="Gene3D" id="1.25.10.10">
    <property type="entry name" value="Leucine-rich Repeat Variant"/>
    <property type="match status" value="1"/>
</dbReference>
<protein>
    <recommendedName>
        <fullName evidence="3">HEAT repeat domain-containing protein</fullName>
    </recommendedName>
</protein>
<evidence type="ECO:0008006" key="3">
    <source>
        <dbReference type="Google" id="ProtNLM"/>
    </source>
</evidence>
<dbReference type="SMART" id="SM00567">
    <property type="entry name" value="EZ_HEAT"/>
    <property type="match status" value="3"/>
</dbReference>
<accession>A0A931DN47</accession>
<dbReference type="InterPro" id="IPR016024">
    <property type="entry name" value="ARM-type_fold"/>
</dbReference>
<dbReference type="InterPro" id="IPR004155">
    <property type="entry name" value="PBS_lyase_HEAT"/>
</dbReference>
<organism evidence="1 2">
    <name type="scientific">Actinomadura viridis</name>
    <dbReference type="NCBI Taxonomy" id="58110"/>
    <lineage>
        <taxon>Bacteria</taxon>
        <taxon>Bacillati</taxon>
        <taxon>Actinomycetota</taxon>
        <taxon>Actinomycetes</taxon>
        <taxon>Streptosporangiales</taxon>
        <taxon>Thermomonosporaceae</taxon>
        <taxon>Actinomadura</taxon>
    </lineage>
</organism>
<comment type="caution">
    <text evidence="1">The sequence shown here is derived from an EMBL/GenBank/DDBJ whole genome shotgun (WGS) entry which is preliminary data.</text>
</comment>
<dbReference type="AlphaFoldDB" id="A0A931DN47"/>